<feature type="chain" id="PRO_5030733720" description="Peptidylprolyl isomerase" evidence="1">
    <location>
        <begin position="26"/>
        <end position="264"/>
    </location>
</feature>
<dbReference type="PROSITE" id="PS50072">
    <property type="entry name" value="CSA_PPIASE_2"/>
    <property type="match status" value="1"/>
</dbReference>
<evidence type="ECO:0008006" key="5">
    <source>
        <dbReference type="Google" id="ProtNLM"/>
    </source>
</evidence>
<sequence>MADVFFRVAALLLLATHVACNGGAACEDNHSNCGGWADSGECLNNANFMRDTCAESCGVCTPLPLLDVSDDPLLGRERVVMQVQFGSPPTYGEIVLGFYRTVAPVTVAHILKLARMGGYNTNEIFRVDRGFVAQVQGVDGGRRAPMSKALRDEAKKTVPDEFSHTISHTRGMLSMGKFEDPNTGTSSFSMVLGNAAFLDGKYTLFGRVVGGDHVLSKLEKLETHRDGIFVKPKERVEIVSAVVMYSDGAGGLMLEEGESRKAEL</sequence>
<reference evidence="4" key="1">
    <citation type="submission" date="2021-01" db="EMBL/GenBank/DDBJ databases">
        <authorList>
            <person name="Corre E."/>
            <person name="Pelletier E."/>
            <person name="Niang G."/>
            <person name="Scheremetjew M."/>
            <person name="Finn R."/>
            <person name="Kale V."/>
            <person name="Holt S."/>
            <person name="Cochrane G."/>
            <person name="Meng A."/>
            <person name="Brown T."/>
            <person name="Cohen L."/>
        </authorList>
    </citation>
    <scope>NUCLEOTIDE SEQUENCE</scope>
    <source>
        <strain evidence="4">PLY182g</strain>
    </source>
</reference>
<evidence type="ECO:0000313" key="4">
    <source>
        <dbReference type="EMBL" id="CAD8613593.1"/>
    </source>
</evidence>
<dbReference type="SMART" id="SM00254">
    <property type="entry name" value="ShKT"/>
    <property type="match status" value="1"/>
</dbReference>
<dbReference type="PANTHER" id="PTHR47511:SF1">
    <property type="entry name" value="PEPTIDYL-PROLYL CIS-TRANS ISOMERASE CYP23"/>
    <property type="match status" value="1"/>
</dbReference>
<feature type="domain" description="ShKT" evidence="3">
    <location>
        <begin position="26"/>
        <end position="60"/>
    </location>
</feature>
<protein>
    <recommendedName>
        <fullName evidence="5">Peptidylprolyl isomerase</fullName>
    </recommendedName>
</protein>
<dbReference type="AlphaFoldDB" id="A0A7S0LIJ0"/>
<evidence type="ECO:0000259" key="2">
    <source>
        <dbReference type="PROSITE" id="PS50072"/>
    </source>
</evidence>
<dbReference type="PANTHER" id="PTHR47511">
    <property type="entry name" value="PEPTIDYL-PROLYL CIS-TRANS ISOMERASE CYP23"/>
    <property type="match status" value="1"/>
</dbReference>
<dbReference type="Gene3D" id="1.10.10.1940">
    <property type="match status" value="1"/>
</dbReference>
<dbReference type="GO" id="GO:0003755">
    <property type="term" value="F:peptidyl-prolyl cis-trans isomerase activity"/>
    <property type="evidence" value="ECO:0007669"/>
    <property type="project" value="InterPro"/>
</dbReference>
<dbReference type="Pfam" id="PF01549">
    <property type="entry name" value="ShK"/>
    <property type="match status" value="1"/>
</dbReference>
<organism evidence="4">
    <name type="scientific">Coccolithus braarudii</name>
    <dbReference type="NCBI Taxonomy" id="221442"/>
    <lineage>
        <taxon>Eukaryota</taxon>
        <taxon>Haptista</taxon>
        <taxon>Haptophyta</taxon>
        <taxon>Prymnesiophyceae</taxon>
        <taxon>Coccolithales</taxon>
        <taxon>Coccolithaceae</taxon>
        <taxon>Coccolithus</taxon>
    </lineage>
</organism>
<dbReference type="InterPro" id="IPR003582">
    <property type="entry name" value="ShKT_dom"/>
</dbReference>
<feature type="signal peptide" evidence="1">
    <location>
        <begin position="1"/>
        <end position="25"/>
    </location>
</feature>
<name>A0A7S0LIJ0_9EUKA</name>
<accession>A0A7S0LIJ0</accession>
<dbReference type="PROSITE" id="PS51670">
    <property type="entry name" value="SHKT"/>
    <property type="match status" value="1"/>
</dbReference>
<dbReference type="PROSITE" id="PS51257">
    <property type="entry name" value="PROKAR_LIPOPROTEIN"/>
    <property type="match status" value="1"/>
</dbReference>
<dbReference type="InterPro" id="IPR029000">
    <property type="entry name" value="Cyclophilin-like_dom_sf"/>
</dbReference>
<evidence type="ECO:0000259" key="3">
    <source>
        <dbReference type="PROSITE" id="PS51670"/>
    </source>
</evidence>
<proteinExistence type="predicted"/>
<gene>
    <name evidence="4" type="ORF">CPEL01642_LOCUS16973</name>
</gene>
<dbReference type="Gene3D" id="2.40.100.10">
    <property type="entry name" value="Cyclophilin-like"/>
    <property type="match status" value="1"/>
</dbReference>
<evidence type="ECO:0000256" key="1">
    <source>
        <dbReference type="SAM" id="SignalP"/>
    </source>
</evidence>
<feature type="domain" description="PPIase cyclophilin-type" evidence="2">
    <location>
        <begin position="92"/>
        <end position="243"/>
    </location>
</feature>
<keyword evidence="1" id="KW-0732">Signal</keyword>
<dbReference type="Pfam" id="PF00160">
    <property type="entry name" value="Pro_isomerase"/>
    <property type="match status" value="1"/>
</dbReference>
<dbReference type="InterPro" id="IPR002130">
    <property type="entry name" value="Cyclophilin-type_PPIase_dom"/>
</dbReference>
<dbReference type="InterPro" id="IPR044233">
    <property type="entry name" value="CYP23-like"/>
</dbReference>
<dbReference type="SUPFAM" id="SSF50891">
    <property type="entry name" value="Cyclophilin-like"/>
    <property type="match status" value="1"/>
</dbReference>
<dbReference type="EMBL" id="HBEY01035523">
    <property type="protein sequence ID" value="CAD8613593.1"/>
    <property type="molecule type" value="Transcribed_RNA"/>
</dbReference>